<feature type="transmembrane region" description="Helical" evidence="7">
    <location>
        <begin position="71"/>
        <end position="88"/>
    </location>
</feature>
<evidence type="ECO:0000256" key="7">
    <source>
        <dbReference type="SAM" id="Phobius"/>
    </source>
</evidence>
<dbReference type="PANTHER" id="PTHR33778:SF1">
    <property type="entry name" value="MAGNESIUM TRANSPORTER YHID-RELATED"/>
    <property type="match status" value="1"/>
</dbReference>
<evidence type="ECO:0000256" key="5">
    <source>
        <dbReference type="ARBA" id="ARBA00022989"/>
    </source>
</evidence>
<keyword evidence="10" id="KW-1185">Reference proteome</keyword>
<name>A0ABW9JME7_9SPHI</name>
<comment type="subcellular location">
    <subcellularLocation>
        <location evidence="1">Cell membrane</location>
        <topology evidence="1">Multi-pass membrane protein</topology>
    </subcellularLocation>
</comment>
<evidence type="ECO:0000256" key="4">
    <source>
        <dbReference type="ARBA" id="ARBA00022692"/>
    </source>
</evidence>
<feature type="transmembrane region" description="Helical" evidence="7">
    <location>
        <begin position="12"/>
        <end position="30"/>
    </location>
</feature>
<reference evidence="9 10" key="1">
    <citation type="submission" date="2024-12" db="EMBL/GenBank/DDBJ databases">
        <authorList>
            <person name="Hu S."/>
        </authorList>
    </citation>
    <scope>NUCLEOTIDE SEQUENCE [LARGE SCALE GENOMIC DNA]</scope>
    <source>
        <strain evidence="9 10">P-25</strain>
    </source>
</reference>
<evidence type="ECO:0000256" key="3">
    <source>
        <dbReference type="ARBA" id="ARBA00022475"/>
    </source>
</evidence>
<dbReference type="Pfam" id="PF02308">
    <property type="entry name" value="MgtC"/>
    <property type="match status" value="1"/>
</dbReference>
<protein>
    <submittedName>
        <fullName evidence="9">MgtC/SapB family protein</fullName>
    </submittedName>
</protein>
<feature type="transmembrane region" description="Helical" evidence="7">
    <location>
        <begin position="42"/>
        <end position="59"/>
    </location>
</feature>
<dbReference type="Proteomes" id="UP001517367">
    <property type="component" value="Unassembled WGS sequence"/>
</dbReference>
<keyword evidence="4 7" id="KW-0812">Transmembrane</keyword>
<dbReference type="InterPro" id="IPR049177">
    <property type="entry name" value="MgtC_SapB_SrpB_YhiD_N"/>
</dbReference>
<comment type="similarity">
    <text evidence="2">Belongs to the MgtC/SapB family.</text>
</comment>
<accession>A0ABW9JME7</accession>
<comment type="caution">
    <text evidence="9">The sequence shown here is derived from an EMBL/GenBank/DDBJ whole genome shotgun (WGS) entry which is preliminary data.</text>
</comment>
<gene>
    <name evidence="9" type="ORF">E5L68_019345</name>
</gene>
<evidence type="ECO:0000259" key="8">
    <source>
        <dbReference type="Pfam" id="PF02308"/>
    </source>
</evidence>
<dbReference type="PANTHER" id="PTHR33778">
    <property type="entry name" value="PROTEIN MGTC"/>
    <property type="match status" value="1"/>
</dbReference>
<feature type="transmembrane region" description="Helical" evidence="7">
    <location>
        <begin position="103"/>
        <end position="136"/>
    </location>
</feature>
<dbReference type="RefSeq" id="WP_246073547.1">
    <property type="nucleotide sequence ID" value="NZ_SRMP02000050.1"/>
</dbReference>
<sequence length="162" mass="17403">MGLINSMDLDNEISVALRLLIAFLLGAWIGLDREKHGNSAGIRTYAAVCLGATLFTAIGEHLGDTAAASRIIANILVGIGFLGAGIIYKNDKTNSSQGLTTAATIWCTAGIGVAVGLKMVAIAVLAAAGIYFLLVLHHQQWYLKWKKKVQKKHKDDNHDDQF</sequence>
<keyword evidence="5 7" id="KW-1133">Transmembrane helix</keyword>
<proteinExistence type="inferred from homology"/>
<evidence type="ECO:0000313" key="10">
    <source>
        <dbReference type="Proteomes" id="UP001517367"/>
    </source>
</evidence>
<keyword evidence="3" id="KW-1003">Cell membrane</keyword>
<evidence type="ECO:0000256" key="6">
    <source>
        <dbReference type="ARBA" id="ARBA00023136"/>
    </source>
</evidence>
<organism evidence="9 10">
    <name type="scientific">Pedobacter helvus</name>
    <dbReference type="NCBI Taxonomy" id="2563444"/>
    <lineage>
        <taxon>Bacteria</taxon>
        <taxon>Pseudomonadati</taxon>
        <taxon>Bacteroidota</taxon>
        <taxon>Sphingobacteriia</taxon>
        <taxon>Sphingobacteriales</taxon>
        <taxon>Sphingobacteriaceae</taxon>
        <taxon>Pedobacter</taxon>
    </lineage>
</organism>
<dbReference type="InterPro" id="IPR003416">
    <property type="entry name" value="MgtC/SapB/SrpB/YhiD_fam"/>
</dbReference>
<evidence type="ECO:0000256" key="2">
    <source>
        <dbReference type="ARBA" id="ARBA00009298"/>
    </source>
</evidence>
<dbReference type="PRINTS" id="PR01837">
    <property type="entry name" value="MGTCSAPBPROT"/>
</dbReference>
<dbReference type="EMBL" id="SRMP02000050">
    <property type="protein sequence ID" value="MFN0293543.1"/>
    <property type="molecule type" value="Genomic_DNA"/>
</dbReference>
<keyword evidence="6 7" id="KW-0472">Membrane</keyword>
<feature type="domain" description="MgtC/SapB/SrpB/YhiD N-terminal" evidence="8">
    <location>
        <begin position="19"/>
        <end position="138"/>
    </location>
</feature>
<evidence type="ECO:0000256" key="1">
    <source>
        <dbReference type="ARBA" id="ARBA00004651"/>
    </source>
</evidence>
<evidence type="ECO:0000313" key="9">
    <source>
        <dbReference type="EMBL" id="MFN0293543.1"/>
    </source>
</evidence>